<evidence type="ECO:0000313" key="2">
    <source>
        <dbReference type="Proteomes" id="UP001163321"/>
    </source>
</evidence>
<dbReference type="EMBL" id="CM047591">
    <property type="protein sequence ID" value="KAI9919124.1"/>
    <property type="molecule type" value="Genomic_DNA"/>
</dbReference>
<accession>A0ACC0WK49</accession>
<proteinExistence type="predicted"/>
<evidence type="ECO:0000313" key="1">
    <source>
        <dbReference type="EMBL" id="KAI9919124.1"/>
    </source>
</evidence>
<gene>
    <name evidence="1" type="ORF">PsorP6_011781</name>
</gene>
<keyword evidence="2" id="KW-1185">Reference proteome</keyword>
<protein>
    <submittedName>
        <fullName evidence="1">Uncharacterized protein</fullName>
    </submittedName>
</protein>
<organism evidence="1 2">
    <name type="scientific">Peronosclerospora sorghi</name>
    <dbReference type="NCBI Taxonomy" id="230839"/>
    <lineage>
        <taxon>Eukaryota</taxon>
        <taxon>Sar</taxon>
        <taxon>Stramenopiles</taxon>
        <taxon>Oomycota</taxon>
        <taxon>Peronosporomycetes</taxon>
        <taxon>Peronosporales</taxon>
        <taxon>Peronosporaceae</taxon>
        <taxon>Peronosclerospora</taxon>
    </lineage>
</organism>
<comment type="caution">
    <text evidence="1">The sequence shown here is derived from an EMBL/GenBank/DDBJ whole genome shotgun (WGS) entry which is preliminary data.</text>
</comment>
<reference evidence="1 2" key="1">
    <citation type="journal article" date="2022" name="bioRxiv">
        <title>The genome of the oomycete Peronosclerospora sorghi, a cosmopolitan pathogen of maize and sorghum, is inflated with dispersed pseudogenes.</title>
        <authorList>
            <person name="Fletcher K."/>
            <person name="Martin F."/>
            <person name="Isakeit T."/>
            <person name="Cavanaugh K."/>
            <person name="Magill C."/>
            <person name="Michelmore R."/>
        </authorList>
    </citation>
    <scope>NUCLEOTIDE SEQUENCE [LARGE SCALE GENOMIC DNA]</scope>
    <source>
        <strain evidence="1">P6</strain>
    </source>
</reference>
<name>A0ACC0WK49_9STRA</name>
<dbReference type="Proteomes" id="UP001163321">
    <property type="component" value="Chromosome 12"/>
</dbReference>
<sequence>MNAGYAIVIKRSEKKRDTVELLRSCCPLPQAHETKDCKSFRKTGSRLQGCPWTVHERCGVDIFWCLKRVADKIEHSHEPVQDLSVHPYYRRLDCAATKQVESMALAGVEPKHVITAIR</sequence>